<comment type="cofactor">
    <cofactor evidence="10">
        <name>Mg(2+)</name>
        <dbReference type="ChEBI" id="CHEBI:18420"/>
    </cofactor>
    <text evidence="10">Binds 2 divalent ions per subunit.</text>
</comment>
<evidence type="ECO:0000256" key="4">
    <source>
        <dbReference type="ARBA" id="ARBA00022679"/>
    </source>
</evidence>
<feature type="binding site" evidence="10">
    <location>
        <position position="242"/>
    </location>
    <ligand>
        <name>ATP</name>
        <dbReference type="ChEBI" id="CHEBI:30616"/>
        <note>ligand shared between two neighboring subunits</note>
    </ligand>
</feature>
<feature type="binding site" evidence="10">
    <location>
        <position position="16"/>
    </location>
    <ligand>
        <name>Mg(2+)</name>
        <dbReference type="ChEBI" id="CHEBI:18420"/>
    </ligand>
</feature>
<evidence type="ECO:0000313" key="16">
    <source>
        <dbReference type="EMBL" id="WPX97691.1"/>
    </source>
</evidence>
<keyword evidence="17" id="KW-1185">Reference proteome</keyword>
<keyword evidence="6 10" id="KW-0547">Nucleotide-binding</keyword>
<evidence type="ECO:0000256" key="12">
    <source>
        <dbReference type="RuleBase" id="RU004462"/>
    </source>
</evidence>
<dbReference type="Pfam" id="PF02773">
    <property type="entry name" value="S-AdoMet_synt_C"/>
    <property type="match status" value="1"/>
</dbReference>
<evidence type="ECO:0000256" key="5">
    <source>
        <dbReference type="ARBA" id="ARBA00022723"/>
    </source>
</evidence>
<keyword evidence="10" id="KW-0963">Cytoplasm</keyword>
<comment type="function">
    <text evidence="10">Catalyzes the formation of S-adenosylmethionine (AdoMet) from methionine and ATP. The overall synthetic reaction is composed of two sequential steps, AdoMet formation and the subsequent tripolyphosphate hydrolysis which occurs prior to release of AdoMet from the enzyme.</text>
</comment>
<dbReference type="HAMAP" id="MF_00086">
    <property type="entry name" value="S_AdoMet_synth1"/>
    <property type="match status" value="1"/>
</dbReference>
<evidence type="ECO:0000256" key="1">
    <source>
        <dbReference type="ARBA" id="ARBA00005224"/>
    </source>
</evidence>
<dbReference type="InterPro" id="IPR022629">
    <property type="entry name" value="S-AdoMet_synt_central"/>
</dbReference>
<feature type="region of interest" description="Flexible loop" evidence="10">
    <location>
        <begin position="98"/>
        <end position="108"/>
    </location>
</feature>
<feature type="binding site" description="in other chain" evidence="10">
    <location>
        <position position="273"/>
    </location>
    <ligand>
        <name>L-methionine</name>
        <dbReference type="ChEBI" id="CHEBI:57844"/>
        <note>ligand shared between two neighboring subunits</note>
    </ligand>
</feature>
<evidence type="ECO:0000256" key="7">
    <source>
        <dbReference type="ARBA" id="ARBA00022840"/>
    </source>
</evidence>
<feature type="domain" description="S-adenosylmethionine synthetase N-terminal" evidence="13">
    <location>
        <begin position="3"/>
        <end position="99"/>
    </location>
</feature>
<keyword evidence="9 10" id="KW-0630">Potassium</keyword>
<evidence type="ECO:0000313" key="17">
    <source>
        <dbReference type="Proteomes" id="UP001325140"/>
    </source>
</evidence>
<feature type="binding site" evidence="10">
    <location>
        <position position="42"/>
    </location>
    <ligand>
        <name>K(+)</name>
        <dbReference type="ChEBI" id="CHEBI:29103"/>
    </ligand>
</feature>
<dbReference type="PANTHER" id="PTHR11964">
    <property type="entry name" value="S-ADENOSYLMETHIONINE SYNTHETASE"/>
    <property type="match status" value="1"/>
</dbReference>
<dbReference type="Pfam" id="PF00438">
    <property type="entry name" value="S-AdoMet_synt_N"/>
    <property type="match status" value="1"/>
</dbReference>
<evidence type="ECO:0000259" key="13">
    <source>
        <dbReference type="Pfam" id="PF00438"/>
    </source>
</evidence>
<evidence type="ECO:0000256" key="3">
    <source>
        <dbReference type="ARBA" id="ARBA00022563"/>
    </source>
</evidence>
<dbReference type="NCBIfam" id="TIGR01034">
    <property type="entry name" value="metK"/>
    <property type="match status" value="1"/>
</dbReference>
<dbReference type="PROSITE" id="PS00376">
    <property type="entry name" value="ADOMET_SYNTHASE_1"/>
    <property type="match status" value="1"/>
</dbReference>
<evidence type="ECO:0000259" key="14">
    <source>
        <dbReference type="Pfam" id="PF02772"/>
    </source>
</evidence>
<feature type="binding site" description="in other chain" evidence="10">
    <location>
        <begin position="233"/>
        <end position="234"/>
    </location>
    <ligand>
        <name>ATP</name>
        <dbReference type="ChEBI" id="CHEBI:30616"/>
        <note>ligand shared between two neighboring subunits</note>
    </ligand>
</feature>
<dbReference type="Pfam" id="PF02772">
    <property type="entry name" value="S-AdoMet_synt_M"/>
    <property type="match status" value="1"/>
</dbReference>
<keyword evidence="8 10" id="KW-0460">Magnesium</keyword>
<dbReference type="EMBL" id="CP110343">
    <property type="protein sequence ID" value="WPX97691.1"/>
    <property type="molecule type" value="Genomic_DNA"/>
</dbReference>
<evidence type="ECO:0000259" key="15">
    <source>
        <dbReference type="Pfam" id="PF02773"/>
    </source>
</evidence>
<comment type="subunit">
    <text evidence="10">Homotetramer; dimer of dimers.</text>
</comment>
<feature type="binding site" evidence="10">
    <location>
        <position position="242"/>
    </location>
    <ligand>
        <name>L-methionine</name>
        <dbReference type="ChEBI" id="CHEBI:57844"/>
        <note>ligand shared between two neighboring subunits</note>
    </ligand>
</feature>
<feature type="binding site" description="in other chain" evidence="10">
    <location>
        <position position="14"/>
    </location>
    <ligand>
        <name>ATP</name>
        <dbReference type="ChEBI" id="CHEBI:30616"/>
        <note>ligand shared between two neighboring subunits</note>
    </ligand>
</feature>
<dbReference type="SUPFAM" id="SSF55973">
    <property type="entry name" value="S-adenosylmethionine synthetase"/>
    <property type="match status" value="3"/>
</dbReference>
<sequence>MPFLLTSESVSEGHPDKVADQISDAILDAILKQDKNARVAAETVVARGLILLSGEITTFADVDYCSVVRNTLKRIGYTEDDYGFSYDTYPILVNYNKQSLDIARGIRGRGDSDIDEGAGDQGIVFGYACDETDALMPASIYYSHCLMKKHSSVRRSGTLQWLKSDAKTQLTIRYDEKNGNPIAFDTIVFSTQHNEFVKDSEIRDGVIEEIIKPTLPEYMVDENTKFLINPAGRFVIGGPIADTGLTGRKIVVDTYGCASPHGGGAFSGKDPSKIDRSGAYFARYIAKNIVSSKLVRKCQVQIAYAIGVAEPVSININTFGESNVDERVLERVVQQNFDLKPRTIIDVLDLLQPIYEKTAVYGHFGREDEDFKWENTDKTYLFK</sequence>
<evidence type="ECO:0000256" key="10">
    <source>
        <dbReference type="HAMAP-Rule" id="MF_00086"/>
    </source>
</evidence>
<name>A0ABZ0UNI5_9RICK</name>
<dbReference type="InterPro" id="IPR022631">
    <property type="entry name" value="ADOMET_SYNTHASE_CS"/>
</dbReference>
<comment type="similarity">
    <text evidence="2 10 12">Belongs to the AdoMet synthase family.</text>
</comment>
<comment type="catalytic activity">
    <reaction evidence="10">
        <text>L-methionine + ATP + H2O = S-adenosyl-L-methionine + phosphate + diphosphate</text>
        <dbReference type="Rhea" id="RHEA:21080"/>
        <dbReference type="ChEBI" id="CHEBI:15377"/>
        <dbReference type="ChEBI" id="CHEBI:30616"/>
        <dbReference type="ChEBI" id="CHEBI:33019"/>
        <dbReference type="ChEBI" id="CHEBI:43474"/>
        <dbReference type="ChEBI" id="CHEBI:57844"/>
        <dbReference type="ChEBI" id="CHEBI:59789"/>
        <dbReference type="EC" id="2.5.1.6"/>
    </reaction>
</comment>
<dbReference type="Gene3D" id="3.30.300.10">
    <property type="match status" value="3"/>
</dbReference>
<dbReference type="InterPro" id="IPR022630">
    <property type="entry name" value="S-AdoMet_synt_C"/>
</dbReference>
<comment type="cofactor">
    <cofactor evidence="10">
        <name>K(+)</name>
        <dbReference type="ChEBI" id="CHEBI:29103"/>
    </cofactor>
    <text evidence="10">Binds 1 potassium ion per subunit.</text>
</comment>
<feature type="domain" description="S-adenosylmethionine synthetase C-terminal" evidence="15">
    <location>
        <begin position="236"/>
        <end position="374"/>
    </location>
</feature>
<comment type="pathway">
    <text evidence="1 10">Amino-acid biosynthesis; S-adenosyl-L-methionine biosynthesis; S-adenosyl-L-methionine from L-methionine: step 1/1.</text>
</comment>
<dbReference type="Proteomes" id="UP001325140">
    <property type="component" value="Chromosome"/>
</dbReference>
<keyword evidence="3 10" id="KW-0554">One-carbon metabolism</keyword>
<feature type="binding site" description="in other chain" evidence="10">
    <location>
        <begin position="248"/>
        <end position="249"/>
    </location>
    <ligand>
        <name>ATP</name>
        <dbReference type="ChEBI" id="CHEBI:30616"/>
        <note>ligand shared between two neighboring subunits</note>
    </ligand>
</feature>
<accession>A0ABZ0UNI5</accession>
<feature type="domain" description="S-adenosylmethionine synthetase central" evidence="14">
    <location>
        <begin position="116"/>
        <end position="234"/>
    </location>
</feature>
<feature type="binding site" evidence="10">
    <location>
        <position position="265"/>
    </location>
    <ligand>
        <name>ATP</name>
        <dbReference type="ChEBI" id="CHEBI:30616"/>
        <note>ligand shared between two neighboring subunits</note>
    </ligand>
</feature>
<organism evidence="16 17">
    <name type="scientific">Candidatus Fokinia crypta</name>
    <dbReference type="NCBI Taxonomy" id="1920990"/>
    <lineage>
        <taxon>Bacteria</taxon>
        <taxon>Pseudomonadati</taxon>
        <taxon>Pseudomonadota</taxon>
        <taxon>Alphaproteobacteria</taxon>
        <taxon>Rickettsiales</taxon>
        <taxon>Candidatus Midichloriaceae</taxon>
        <taxon>Candidatus Fokinia</taxon>
    </lineage>
</organism>
<dbReference type="InterPro" id="IPR002133">
    <property type="entry name" value="S-AdoMet_synthetase"/>
</dbReference>
<evidence type="ECO:0000256" key="9">
    <source>
        <dbReference type="ARBA" id="ARBA00022958"/>
    </source>
</evidence>
<evidence type="ECO:0000256" key="6">
    <source>
        <dbReference type="ARBA" id="ARBA00022741"/>
    </source>
</evidence>
<dbReference type="InterPro" id="IPR022636">
    <property type="entry name" value="S-AdoMet_synthetase_sfam"/>
</dbReference>
<protein>
    <recommendedName>
        <fullName evidence="10">S-adenosylmethionine synthase</fullName>
        <shortName evidence="10">AdoMet synthase</shortName>
        <ecNumber evidence="10">2.5.1.6</ecNumber>
    </recommendedName>
    <alternativeName>
        <fullName evidence="10">MAT</fullName>
    </alternativeName>
    <alternativeName>
        <fullName evidence="10">Methionine adenosyltransferase</fullName>
    </alternativeName>
</protein>
<dbReference type="PIRSF" id="PIRSF000497">
    <property type="entry name" value="MAT"/>
    <property type="match status" value="1"/>
</dbReference>
<gene>
    <name evidence="10" type="primary">metK</name>
    <name evidence="16" type="ORF">Fokcrypt_00204</name>
</gene>
<feature type="binding site" description="in other chain" evidence="10">
    <location>
        <position position="98"/>
    </location>
    <ligand>
        <name>L-methionine</name>
        <dbReference type="ChEBI" id="CHEBI:57844"/>
        <note>ligand shared between two neighboring subunits</note>
    </ligand>
</feature>
<feature type="binding site" description="in other chain" evidence="10">
    <location>
        <position position="55"/>
    </location>
    <ligand>
        <name>L-methionine</name>
        <dbReference type="ChEBI" id="CHEBI:57844"/>
        <note>ligand shared between two neighboring subunits</note>
    </ligand>
</feature>
<proteinExistence type="inferred from homology"/>
<evidence type="ECO:0000256" key="8">
    <source>
        <dbReference type="ARBA" id="ARBA00022842"/>
    </source>
</evidence>
<dbReference type="PROSITE" id="PS00377">
    <property type="entry name" value="ADOMET_SYNTHASE_2"/>
    <property type="match status" value="1"/>
</dbReference>
<keyword evidence="7 10" id="KW-0067">ATP-binding</keyword>
<evidence type="ECO:0000256" key="11">
    <source>
        <dbReference type="RuleBase" id="RU000542"/>
    </source>
</evidence>
<evidence type="ECO:0000256" key="2">
    <source>
        <dbReference type="ARBA" id="ARBA00009685"/>
    </source>
</evidence>
<comment type="subcellular location">
    <subcellularLocation>
        <location evidence="10 11">Cytoplasm</location>
    </subcellularLocation>
</comment>
<reference evidence="16" key="1">
    <citation type="submission" date="2022-10" db="EMBL/GenBank/DDBJ databases">
        <title>Host association and intracellularity evolved multiple times independently in the Rickettsiales.</title>
        <authorList>
            <person name="Castelli M."/>
            <person name="Nardi T."/>
            <person name="Gammuto L."/>
            <person name="Bellinzona G."/>
            <person name="Sabaneyeva E."/>
            <person name="Potekhin A."/>
            <person name="Serra V."/>
            <person name="Petroni G."/>
            <person name="Sassera D."/>
        </authorList>
    </citation>
    <scope>NUCLEOTIDE SEQUENCE [LARGE SCALE GENOMIC DNA]</scope>
    <source>
        <strain evidence="16">US_Bl 11III1</strain>
    </source>
</reference>
<dbReference type="InterPro" id="IPR022628">
    <property type="entry name" value="S-AdoMet_synt_N"/>
</dbReference>
<keyword evidence="5 10" id="KW-0479">Metal-binding</keyword>
<dbReference type="EC" id="2.5.1.6" evidence="10"/>
<feature type="binding site" description="in other chain" evidence="10">
    <location>
        <begin position="165"/>
        <end position="167"/>
    </location>
    <ligand>
        <name>ATP</name>
        <dbReference type="ChEBI" id="CHEBI:30616"/>
        <note>ligand shared between two neighboring subunits</note>
    </ligand>
</feature>
<feature type="binding site" evidence="10">
    <location>
        <position position="269"/>
    </location>
    <ligand>
        <name>ATP</name>
        <dbReference type="ChEBI" id="CHEBI:30616"/>
        <note>ligand shared between two neighboring subunits</note>
    </ligand>
</feature>
<keyword evidence="4 10" id="KW-0808">Transferase</keyword>
<dbReference type="CDD" id="cd18079">
    <property type="entry name" value="S-AdoMet_synt"/>
    <property type="match status" value="1"/>
</dbReference>